<dbReference type="Pfam" id="PF12849">
    <property type="entry name" value="PBP_like_2"/>
    <property type="match status" value="1"/>
</dbReference>
<dbReference type="PANTHER" id="PTHR37945:SF1">
    <property type="entry name" value="EXTRACELLULAR TUNGSTATE BINDING PROTEIN"/>
    <property type="match status" value="1"/>
</dbReference>
<proteinExistence type="predicted"/>
<organism evidence="4 5">
    <name type="scientific">Sedimentibacter acidaminivorans</name>
    <dbReference type="NCBI Taxonomy" id="913099"/>
    <lineage>
        <taxon>Bacteria</taxon>
        <taxon>Bacillati</taxon>
        <taxon>Bacillota</taxon>
        <taxon>Tissierellia</taxon>
        <taxon>Sedimentibacter</taxon>
    </lineage>
</organism>
<dbReference type="Proteomes" id="UP001519342">
    <property type="component" value="Unassembled WGS sequence"/>
</dbReference>
<dbReference type="RefSeq" id="WP_209512848.1">
    <property type="nucleotide sequence ID" value="NZ_JAGGKS010000010.1"/>
</dbReference>
<keyword evidence="2" id="KW-0732">Signal</keyword>
<feature type="compositionally biased region" description="Polar residues" evidence="1">
    <location>
        <begin position="31"/>
        <end position="48"/>
    </location>
</feature>
<dbReference type="EMBL" id="JAGGKS010000010">
    <property type="protein sequence ID" value="MBP1927134.1"/>
    <property type="molecule type" value="Genomic_DNA"/>
</dbReference>
<protein>
    <submittedName>
        <fullName evidence="4">Tungstate transport system substrate-binding protein</fullName>
    </submittedName>
</protein>
<name>A0ABS4GHF9_9FIRM</name>
<feature type="chain" id="PRO_5045835642" evidence="2">
    <location>
        <begin position="28"/>
        <end position="299"/>
    </location>
</feature>
<comment type="caution">
    <text evidence="4">The sequence shown here is derived from an EMBL/GenBank/DDBJ whole genome shotgun (WGS) entry which is preliminary data.</text>
</comment>
<reference evidence="4 5" key="1">
    <citation type="submission" date="2021-03" db="EMBL/GenBank/DDBJ databases">
        <title>Genomic Encyclopedia of Type Strains, Phase IV (KMG-IV): sequencing the most valuable type-strain genomes for metagenomic binning, comparative biology and taxonomic classification.</title>
        <authorList>
            <person name="Goeker M."/>
        </authorList>
    </citation>
    <scope>NUCLEOTIDE SEQUENCE [LARGE SCALE GENOMIC DNA]</scope>
    <source>
        <strain evidence="4 5">DSM 24004</strain>
    </source>
</reference>
<dbReference type="PANTHER" id="PTHR37945">
    <property type="entry name" value="EXTRACELLULAR TUNGSTATE BINDING PROTEIN"/>
    <property type="match status" value="1"/>
</dbReference>
<sequence length="299" mass="32975">MKKTKHFQRKGLFIVLLALMMVISLVACQSTKPAPSETPSEQQATNPATEEKSIILATTTSTQDSGLLDYLLPEFKNETGITVNVVAKGTGAALELGRNGDADGLLVHAKAQEEKFVEEGYGVERFDVMYNDFVIVGPEADPAGLKTDAPNDPIKAFSLLSEKQATFISRGDDSGTHTKEKSYWEKVDITPEGDWYVSAGSGMGAVLQMASEKQGYTLTDRATYLSMKDDLDLTIVTEKNDLMYNQYGVIMVNPEKYPIKKAEMQEFINWILSDKGQDLISTYGVEEFGQPLFIPNSKK</sequence>
<evidence type="ECO:0000256" key="1">
    <source>
        <dbReference type="SAM" id="MobiDB-lite"/>
    </source>
</evidence>
<keyword evidence="5" id="KW-1185">Reference proteome</keyword>
<accession>A0ABS4GHF9</accession>
<dbReference type="InterPro" id="IPR052738">
    <property type="entry name" value="ABC-Tungstate_binding"/>
</dbReference>
<evidence type="ECO:0000256" key="2">
    <source>
        <dbReference type="SAM" id="SignalP"/>
    </source>
</evidence>
<evidence type="ECO:0000259" key="3">
    <source>
        <dbReference type="Pfam" id="PF12849"/>
    </source>
</evidence>
<feature type="region of interest" description="Disordered" evidence="1">
    <location>
        <begin position="31"/>
        <end position="50"/>
    </location>
</feature>
<gene>
    <name evidence="4" type="ORF">J2Z76_003007</name>
</gene>
<dbReference type="SUPFAM" id="SSF53850">
    <property type="entry name" value="Periplasmic binding protein-like II"/>
    <property type="match status" value="1"/>
</dbReference>
<dbReference type="PROSITE" id="PS51257">
    <property type="entry name" value="PROKAR_LIPOPROTEIN"/>
    <property type="match status" value="1"/>
</dbReference>
<dbReference type="InterPro" id="IPR024370">
    <property type="entry name" value="PBP_domain"/>
</dbReference>
<evidence type="ECO:0000313" key="5">
    <source>
        <dbReference type="Proteomes" id="UP001519342"/>
    </source>
</evidence>
<evidence type="ECO:0000313" key="4">
    <source>
        <dbReference type="EMBL" id="MBP1927134.1"/>
    </source>
</evidence>
<feature type="signal peptide" evidence="2">
    <location>
        <begin position="1"/>
        <end position="27"/>
    </location>
</feature>
<dbReference type="Gene3D" id="3.40.190.10">
    <property type="entry name" value="Periplasmic binding protein-like II"/>
    <property type="match status" value="2"/>
</dbReference>
<feature type="domain" description="PBP" evidence="3">
    <location>
        <begin position="47"/>
        <end position="275"/>
    </location>
</feature>